<keyword evidence="11" id="KW-0547">Nucleotide-binding</keyword>
<dbReference type="FunFam" id="3.80.10.10:FF:000041">
    <property type="entry name" value="LRR receptor-like serine/threonine-protein kinase ERECTA"/>
    <property type="match status" value="2"/>
</dbReference>
<dbReference type="Gene3D" id="1.10.510.10">
    <property type="entry name" value="Transferase(Phosphotransferase) domain 1"/>
    <property type="match status" value="1"/>
</dbReference>
<dbReference type="EC" id="2.7.11.1" evidence="2"/>
<evidence type="ECO:0000256" key="5">
    <source>
        <dbReference type="ARBA" id="ARBA00022553"/>
    </source>
</evidence>
<name>A0A803PWI5_CANSA</name>
<dbReference type="FunFam" id="3.30.200.20:FF:000219">
    <property type="entry name" value="Leucine-rich repeat receptor-like serine/threonine-protein kinase"/>
    <property type="match status" value="1"/>
</dbReference>
<keyword evidence="16" id="KW-0325">Glycoprotein</keyword>
<evidence type="ECO:0000256" key="15">
    <source>
        <dbReference type="ARBA" id="ARBA00023136"/>
    </source>
</evidence>
<dbReference type="GO" id="GO:0009791">
    <property type="term" value="P:post-embryonic development"/>
    <property type="evidence" value="ECO:0007669"/>
    <property type="project" value="UniProtKB-ARBA"/>
</dbReference>
<dbReference type="SUPFAM" id="SSF52058">
    <property type="entry name" value="L domain-like"/>
    <property type="match status" value="1"/>
</dbReference>
<feature type="domain" description="Protein kinase" evidence="20">
    <location>
        <begin position="519"/>
        <end position="814"/>
    </location>
</feature>
<dbReference type="InterPro" id="IPR011009">
    <property type="entry name" value="Kinase-like_dom_sf"/>
</dbReference>
<proteinExistence type="predicted"/>
<dbReference type="PROSITE" id="PS00108">
    <property type="entry name" value="PROTEIN_KINASE_ST"/>
    <property type="match status" value="1"/>
</dbReference>
<evidence type="ECO:0000256" key="12">
    <source>
        <dbReference type="ARBA" id="ARBA00022777"/>
    </source>
</evidence>
<evidence type="ECO:0000256" key="14">
    <source>
        <dbReference type="ARBA" id="ARBA00022989"/>
    </source>
</evidence>
<keyword evidence="22" id="KW-1185">Reference proteome</keyword>
<evidence type="ECO:0000256" key="11">
    <source>
        <dbReference type="ARBA" id="ARBA00022741"/>
    </source>
</evidence>
<keyword evidence="8 19" id="KW-0812">Transmembrane</keyword>
<dbReference type="InterPro" id="IPR001611">
    <property type="entry name" value="Leu-rich_rpt"/>
</dbReference>
<dbReference type="PANTHER" id="PTHR48056">
    <property type="entry name" value="LRR RECEPTOR-LIKE SERINE/THREONINE-PROTEIN KINASE-RELATED"/>
    <property type="match status" value="1"/>
</dbReference>
<dbReference type="Gramene" id="evm.model.06.195">
    <property type="protein sequence ID" value="cds.evm.model.06.195"/>
    <property type="gene ID" value="evm.TU.06.195"/>
</dbReference>
<evidence type="ECO:0000256" key="2">
    <source>
        <dbReference type="ARBA" id="ARBA00012513"/>
    </source>
</evidence>
<reference evidence="21" key="2">
    <citation type="submission" date="2021-03" db="UniProtKB">
        <authorList>
            <consortium name="EnsemblPlants"/>
        </authorList>
    </citation>
    <scope>IDENTIFICATION</scope>
</reference>
<dbReference type="GO" id="GO:0005524">
    <property type="term" value="F:ATP binding"/>
    <property type="evidence" value="ECO:0007669"/>
    <property type="project" value="UniProtKB-KW"/>
</dbReference>
<evidence type="ECO:0000256" key="18">
    <source>
        <dbReference type="ARBA" id="ARBA00048679"/>
    </source>
</evidence>
<evidence type="ECO:0000256" key="9">
    <source>
        <dbReference type="ARBA" id="ARBA00022729"/>
    </source>
</evidence>
<keyword evidence="14 19" id="KW-1133">Transmembrane helix</keyword>
<evidence type="ECO:0000256" key="4">
    <source>
        <dbReference type="ARBA" id="ARBA00022527"/>
    </source>
</evidence>
<keyword evidence="6" id="KW-0433">Leucine-rich repeat</keyword>
<evidence type="ECO:0000256" key="8">
    <source>
        <dbReference type="ARBA" id="ARBA00022692"/>
    </source>
</evidence>
<evidence type="ECO:0000256" key="13">
    <source>
        <dbReference type="ARBA" id="ARBA00022840"/>
    </source>
</evidence>
<dbReference type="Pfam" id="PF00069">
    <property type="entry name" value="Pkinase"/>
    <property type="match status" value="1"/>
</dbReference>
<dbReference type="PROSITE" id="PS50011">
    <property type="entry name" value="PROTEIN_KINASE_DOM"/>
    <property type="match status" value="1"/>
</dbReference>
<organism evidence="21 22">
    <name type="scientific">Cannabis sativa</name>
    <name type="common">Hemp</name>
    <name type="synonym">Marijuana</name>
    <dbReference type="NCBI Taxonomy" id="3483"/>
    <lineage>
        <taxon>Eukaryota</taxon>
        <taxon>Viridiplantae</taxon>
        <taxon>Streptophyta</taxon>
        <taxon>Embryophyta</taxon>
        <taxon>Tracheophyta</taxon>
        <taxon>Spermatophyta</taxon>
        <taxon>Magnoliopsida</taxon>
        <taxon>eudicotyledons</taxon>
        <taxon>Gunneridae</taxon>
        <taxon>Pentapetalae</taxon>
        <taxon>rosids</taxon>
        <taxon>fabids</taxon>
        <taxon>Rosales</taxon>
        <taxon>Cannabaceae</taxon>
        <taxon>Cannabis</taxon>
    </lineage>
</organism>
<evidence type="ECO:0000256" key="17">
    <source>
        <dbReference type="ARBA" id="ARBA00047899"/>
    </source>
</evidence>
<accession>A0A803PWI5</accession>
<dbReference type="SUPFAM" id="SSF56112">
    <property type="entry name" value="Protein kinase-like (PK-like)"/>
    <property type="match status" value="1"/>
</dbReference>
<dbReference type="Gene3D" id="3.30.200.20">
    <property type="entry name" value="Phosphorylase Kinase, domain 1"/>
    <property type="match status" value="1"/>
</dbReference>
<dbReference type="FunFam" id="3.80.10.10:FF:000233">
    <property type="entry name" value="Leucine-rich repeat receptor-like protein kinase TDR"/>
    <property type="match status" value="1"/>
</dbReference>
<dbReference type="GO" id="GO:0005886">
    <property type="term" value="C:plasma membrane"/>
    <property type="evidence" value="ECO:0007669"/>
    <property type="project" value="UniProtKB-SubCell"/>
</dbReference>
<evidence type="ECO:0000256" key="16">
    <source>
        <dbReference type="ARBA" id="ARBA00023180"/>
    </source>
</evidence>
<dbReference type="OMA" id="GYLATHW"/>
<dbReference type="Gene3D" id="3.80.10.10">
    <property type="entry name" value="Ribonuclease Inhibitor"/>
    <property type="match status" value="3"/>
</dbReference>
<dbReference type="SMART" id="SM00369">
    <property type="entry name" value="LRR_TYP"/>
    <property type="match status" value="7"/>
</dbReference>
<comment type="subcellular location">
    <subcellularLocation>
        <location evidence="1">Cell membrane</location>
        <topology evidence="1">Single-pass membrane protein</topology>
    </subcellularLocation>
</comment>
<dbReference type="InterPro" id="IPR008271">
    <property type="entry name" value="Ser/Thr_kinase_AS"/>
</dbReference>
<dbReference type="SMART" id="SM00220">
    <property type="entry name" value="S_TKc"/>
    <property type="match status" value="1"/>
</dbReference>
<protein>
    <recommendedName>
        <fullName evidence="2">non-specific serine/threonine protein kinase</fullName>
        <ecNumber evidence="2">2.7.11.1</ecNumber>
    </recommendedName>
</protein>
<keyword evidence="10" id="KW-0677">Repeat</keyword>
<keyword evidence="15 19" id="KW-0472">Membrane</keyword>
<comment type="catalytic activity">
    <reaction evidence="17">
        <text>L-threonyl-[protein] + ATP = O-phospho-L-threonyl-[protein] + ADP + H(+)</text>
        <dbReference type="Rhea" id="RHEA:46608"/>
        <dbReference type="Rhea" id="RHEA-COMP:11060"/>
        <dbReference type="Rhea" id="RHEA-COMP:11605"/>
        <dbReference type="ChEBI" id="CHEBI:15378"/>
        <dbReference type="ChEBI" id="CHEBI:30013"/>
        <dbReference type="ChEBI" id="CHEBI:30616"/>
        <dbReference type="ChEBI" id="CHEBI:61977"/>
        <dbReference type="ChEBI" id="CHEBI:456216"/>
        <dbReference type="EC" id="2.7.11.1"/>
    </reaction>
</comment>
<keyword evidence="5" id="KW-0597">Phosphoprotein</keyword>
<sequence>MTELQVLDIYNNNFTGTLPTEIIGLKKLTHLGLGGNYFSGNIPENYSEIQSLKYLGLNGNSLTGNFPKSLGKLRNLEVMYVGHDNNYNGGIPPELGGMISLQILDMSNCNLTGNIPEELSQLKNLQSLFLWKNNLTGEIPPELGDLVSIQHIDLSINKLSGIIPSSFSGLKNLILLNLFSNNFFGNIPSFIGELPNLEVFQIWDNNFTFHLPESLGRNGKLKELDVANNHLSGPIPRDLCRGGRLKTLILMQNSFTGTIPDELGHCKSLTKIRIGKNFLNGTIPVGIFNLPNVTITELNDNHLSGDLPSQISGDFLGILILSNNLFTGKISAGISNLKNLHTLLIEHNRFDGEIPSEIFTKLNLLQRINFSSNHLSGEIPVSMFRSSSLTSIDLSQNSLTGEIPKEIADVKDLSTLNISHNNLTGQIPTTSSQISFDFSYNNLSSDQVPNHYHHHKVFKSYLLTLTLIGVSALLSIMGILLITIVIVSHKLKNNKPRPWKLTTFAKSLNFNASDIIECVKEENIVGRGGAGIVYRGSMRDGCLVAIKQCRVIGGRDGGFSAEIKTLGQIRHRYIVRLLGYVSNKETNLLLYEFMENGSLGEVLHGCKRGCFLSWEMRYKIAVEAAKGLCYLHHDCCPRIIHRDVKSNNILLDSNMEAHVADFGLAKFLIDDGKSEFVSSVVGTFGYIAPEYTHTLKVDEKSDVYSFGVVLLELVTGKKPVGDELFEVGMNIVGWVREIVSNHSQQHSDYHERVVLAIMDPLLLNGDYPIASVIHIFRVAIICVSDDASTRPTMREVVYMLTNIASFSTSQNTTH</sequence>
<evidence type="ECO:0000256" key="1">
    <source>
        <dbReference type="ARBA" id="ARBA00004162"/>
    </source>
</evidence>
<evidence type="ECO:0000256" key="10">
    <source>
        <dbReference type="ARBA" id="ARBA00022737"/>
    </source>
</evidence>
<reference evidence="21" key="1">
    <citation type="submission" date="2018-11" db="EMBL/GenBank/DDBJ databases">
        <authorList>
            <person name="Grassa J C."/>
        </authorList>
    </citation>
    <scope>NUCLEOTIDE SEQUENCE [LARGE SCALE GENOMIC DNA]</scope>
</reference>
<keyword evidence="7" id="KW-0808">Transferase</keyword>
<dbReference type="EMBL" id="UZAU01000556">
    <property type="status" value="NOT_ANNOTATED_CDS"/>
    <property type="molecule type" value="Genomic_DNA"/>
</dbReference>
<evidence type="ECO:0000313" key="21">
    <source>
        <dbReference type="EnsemblPlants" id="cds.evm.model.06.195"/>
    </source>
</evidence>
<dbReference type="GO" id="GO:0004674">
    <property type="term" value="F:protein serine/threonine kinase activity"/>
    <property type="evidence" value="ECO:0007669"/>
    <property type="project" value="UniProtKB-KW"/>
</dbReference>
<keyword evidence="13" id="KW-0067">ATP-binding</keyword>
<dbReference type="Proteomes" id="UP000596661">
    <property type="component" value="Chromosome 6"/>
</dbReference>
<keyword evidence="3" id="KW-1003">Cell membrane</keyword>
<dbReference type="AlphaFoldDB" id="A0A803PWI5"/>
<feature type="transmembrane region" description="Helical" evidence="19">
    <location>
        <begin position="461"/>
        <end position="487"/>
    </location>
</feature>
<dbReference type="InterPro" id="IPR032675">
    <property type="entry name" value="LRR_dom_sf"/>
</dbReference>
<evidence type="ECO:0000259" key="20">
    <source>
        <dbReference type="PROSITE" id="PS50011"/>
    </source>
</evidence>
<dbReference type="EnsemblPlants" id="evm.model.06.195">
    <property type="protein sequence ID" value="cds.evm.model.06.195"/>
    <property type="gene ID" value="evm.TU.06.195"/>
</dbReference>
<dbReference type="InterPro" id="IPR000719">
    <property type="entry name" value="Prot_kinase_dom"/>
</dbReference>
<dbReference type="InterPro" id="IPR003591">
    <property type="entry name" value="Leu-rich_rpt_typical-subtyp"/>
</dbReference>
<evidence type="ECO:0000256" key="6">
    <source>
        <dbReference type="ARBA" id="ARBA00022614"/>
    </source>
</evidence>
<comment type="catalytic activity">
    <reaction evidence="18">
        <text>L-seryl-[protein] + ATP = O-phospho-L-seryl-[protein] + ADP + H(+)</text>
        <dbReference type="Rhea" id="RHEA:17989"/>
        <dbReference type="Rhea" id="RHEA-COMP:9863"/>
        <dbReference type="Rhea" id="RHEA-COMP:11604"/>
        <dbReference type="ChEBI" id="CHEBI:15378"/>
        <dbReference type="ChEBI" id="CHEBI:29999"/>
        <dbReference type="ChEBI" id="CHEBI:30616"/>
        <dbReference type="ChEBI" id="CHEBI:83421"/>
        <dbReference type="ChEBI" id="CHEBI:456216"/>
        <dbReference type="EC" id="2.7.11.1"/>
    </reaction>
</comment>
<dbReference type="FunFam" id="1.10.510.10:FF:000417">
    <property type="entry name" value="Leucine-rich repeat receptor-like protein kinase"/>
    <property type="match status" value="1"/>
</dbReference>
<dbReference type="Pfam" id="PF13855">
    <property type="entry name" value="LRR_8"/>
    <property type="match status" value="1"/>
</dbReference>
<evidence type="ECO:0000256" key="3">
    <source>
        <dbReference type="ARBA" id="ARBA00022475"/>
    </source>
</evidence>
<dbReference type="InterPro" id="IPR050647">
    <property type="entry name" value="Plant_LRR-RLKs"/>
</dbReference>
<dbReference type="Pfam" id="PF00560">
    <property type="entry name" value="LRR_1"/>
    <property type="match status" value="7"/>
</dbReference>
<evidence type="ECO:0000256" key="7">
    <source>
        <dbReference type="ARBA" id="ARBA00022679"/>
    </source>
</evidence>
<evidence type="ECO:0000313" key="22">
    <source>
        <dbReference type="Proteomes" id="UP000596661"/>
    </source>
</evidence>
<evidence type="ECO:0000256" key="19">
    <source>
        <dbReference type="SAM" id="Phobius"/>
    </source>
</evidence>
<keyword evidence="4" id="KW-0723">Serine/threonine-protein kinase</keyword>
<keyword evidence="12" id="KW-0418">Kinase</keyword>
<dbReference type="SUPFAM" id="SSF52047">
    <property type="entry name" value="RNI-like"/>
    <property type="match status" value="1"/>
</dbReference>
<keyword evidence="9" id="KW-0732">Signal</keyword>
<dbReference type="PANTHER" id="PTHR48056:SF44">
    <property type="entry name" value="RECEPTOR PROTEIN KINASE CLAVATA1"/>
    <property type="match status" value="1"/>
</dbReference>